<dbReference type="Gene3D" id="3.30.160.60">
    <property type="entry name" value="Classic Zinc Finger"/>
    <property type="match status" value="1"/>
</dbReference>
<dbReference type="SUPFAM" id="SSF57850">
    <property type="entry name" value="RING/U-box"/>
    <property type="match status" value="1"/>
</dbReference>
<feature type="domain" description="Fibronectin type-III" evidence="11">
    <location>
        <begin position="373"/>
        <end position="465"/>
    </location>
</feature>
<evidence type="ECO:0000256" key="7">
    <source>
        <dbReference type="SAM" id="Coils"/>
    </source>
</evidence>
<dbReference type="Proteomes" id="UP000838412">
    <property type="component" value="Chromosome 1"/>
</dbReference>
<dbReference type="InterPro" id="IPR017907">
    <property type="entry name" value="Znf_RING_CS"/>
</dbReference>
<dbReference type="EMBL" id="OV696686">
    <property type="protein sequence ID" value="CAH1227373.1"/>
    <property type="molecule type" value="Genomic_DNA"/>
</dbReference>
<feature type="compositionally biased region" description="Polar residues" evidence="8">
    <location>
        <begin position="524"/>
        <end position="533"/>
    </location>
</feature>
<reference evidence="12" key="1">
    <citation type="submission" date="2022-01" db="EMBL/GenBank/DDBJ databases">
        <authorList>
            <person name="Braso-Vives M."/>
        </authorList>
    </citation>
    <scope>NUCLEOTIDE SEQUENCE</scope>
</reference>
<feature type="region of interest" description="Disordered" evidence="8">
    <location>
        <begin position="495"/>
        <end position="571"/>
    </location>
</feature>
<evidence type="ECO:0000259" key="11">
    <source>
        <dbReference type="PROSITE" id="PS50853"/>
    </source>
</evidence>
<dbReference type="OrthoDB" id="9049620at2759"/>
<feature type="domain" description="RING-type" evidence="9">
    <location>
        <begin position="10"/>
        <end position="74"/>
    </location>
</feature>
<evidence type="ECO:0000256" key="8">
    <source>
        <dbReference type="SAM" id="MobiDB-lite"/>
    </source>
</evidence>
<keyword evidence="4 6" id="KW-0863">Zinc-finger</keyword>
<dbReference type="GO" id="GO:0008270">
    <property type="term" value="F:zinc ion binding"/>
    <property type="evidence" value="ECO:0007669"/>
    <property type="project" value="UniProtKB-KW"/>
</dbReference>
<evidence type="ECO:0000256" key="5">
    <source>
        <dbReference type="ARBA" id="ARBA00022833"/>
    </source>
</evidence>
<name>A0A8J9YPI7_BRALA</name>
<dbReference type="Gene3D" id="2.60.40.10">
    <property type="entry name" value="Immunoglobulins"/>
    <property type="match status" value="1"/>
</dbReference>
<dbReference type="InterPro" id="IPR036116">
    <property type="entry name" value="FN3_sf"/>
</dbReference>
<dbReference type="PROSITE" id="PS50853">
    <property type="entry name" value="FN3"/>
    <property type="match status" value="1"/>
</dbReference>
<dbReference type="InterPro" id="IPR001841">
    <property type="entry name" value="Znf_RING"/>
</dbReference>
<feature type="compositionally biased region" description="Low complexity" evidence="8">
    <location>
        <begin position="536"/>
        <end position="554"/>
    </location>
</feature>
<dbReference type="InterPro" id="IPR013083">
    <property type="entry name" value="Znf_RING/FYVE/PHD"/>
</dbReference>
<dbReference type="Pfam" id="PF00643">
    <property type="entry name" value="zf-B_box"/>
    <property type="match status" value="1"/>
</dbReference>
<evidence type="ECO:0000256" key="3">
    <source>
        <dbReference type="ARBA" id="ARBA00022723"/>
    </source>
</evidence>
<organism evidence="12 13">
    <name type="scientific">Branchiostoma lanceolatum</name>
    <name type="common">Common lancelet</name>
    <name type="synonym">Amphioxus lanceolatum</name>
    <dbReference type="NCBI Taxonomy" id="7740"/>
    <lineage>
        <taxon>Eukaryota</taxon>
        <taxon>Metazoa</taxon>
        <taxon>Chordata</taxon>
        <taxon>Cephalochordata</taxon>
        <taxon>Leptocardii</taxon>
        <taxon>Amphioxiformes</taxon>
        <taxon>Branchiostomatidae</taxon>
        <taxon>Branchiostoma</taxon>
    </lineage>
</organism>
<evidence type="ECO:0000259" key="9">
    <source>
        <dbReference type="PROSITE" id="PS50089"/>
    </source>
</evidence>
<dbReference type="PANTHER" id="PTHR24099">
    <property type="entry name" value="E3 UBIQUITIN-PROTEIN LIGASE TRIM36-RELATED"/>
    <property type="match status" value="1"/>
</dbReference>
<dbReference type="PANTHER" id="PTHR24099:SF16">
    <property type="entry name" value="E3 UBIQUITIN-PROTEIN LIGASE MIDLINE-1-LIKE ISOFORM X1"/>
    <property type="match status" value="1"/>
</dbReference>
<dbReference type="InterPro" id="IPR050617">
    <property type="entry name" value="E3_ligase_FN3/SPRY"/>
</dbReference>
<gene>
    <name evidence="12" type="primary">MID1</name>
    <name evidence="12" type="ORF">BLAG_LOCUS452</name>
</gene>
<evidence type="ECO:0000256" key="4">
    <source>
        <dbReference type="ARBA" id="ARBA00022771"/>
    </source>
</evidence>
<dbReference type="CDD" id="cd19758">
    <property type="entry name" value="Bbox2_MID"/>
    <property type="match status" value="1"/>
</dbReference>
<proteinExistence type="predicted"/>
<evidence type="ECO:0000256" key="6">
    <source>
        <dbReference type="PROSITE-ProRule" id="PRU00024"/>
    </source>
</evidence>
<dbReference type="PROSITE" id="PS50089">
    <property type="entry name" value="ZF_RING_2"/>
    <property type="match status" value="1"/>
</dbReference>
<accession>A0A8J9YPI7</accession>
<evidence type="ECO:0000256" key="1">
    <source>
        <dbReference type="ARBA" id="ARBA00004496"/>
    </source>
</evidence>
<evidence type="ECO:0000259" key="10">
    <source>
        <dbReference type="PROSITE" id="PS50119"/>
    </source>
</evidence>
<evidence type="ECO:0000313" key="13">
    <source>
        <dbReference type="Proteomes" id="UP000838412"/>
    </source>
</evidence>
<sequence>MEGLEDELTCPVCLELYTCPLLLPCHHNLCLRCAEAFLETPSDEPEGAQAACSSGQAPPSPEKKLGSFACPTCREEVHLGDRGVDGLRRNLLLQNIIDRFKHAQSQWKRDAVPCLVCDATPPRDAVKTCTNCKLSYCRDCLPLVHPSRGAMANHQLVAPMESFDALQKTVMCPDHKNKPVELYCKKDGAPVCSLCKLVGKHKEHDVAALEEVFGGKKEDLQKVVKEMEGKIEKETTKIKELETRKVAMENHGAQVKSQIQTQCNELISIIREREVAMVAKVDEVVRDDTAKIQTFIDRSQEKVKNANSCLAYANEAVKETDPACFLQTEQLVKGRVDKSNSMFVNNEQHTHIPTDRVSVDLSSLKSLLKGLHLPHAPVISQEQCTATAHEATVSWDNDDDQDSKFDVVYSCIGETTFKIPNIQRNSCKVKCLKESKSYSVTVISKTKSGTAKSDSFPMETTSEPVAETMIMEEEIKASPAKSLFSPSYVPFPSTKTVPTCNVRSSGATKSESRAPRKKRGSQPIGPSTLPTKQPESRYQYPSYPGQQYYPSPSQDRYHKTKRLRGSSVPDVASHHGVQVPIAIGVPDGRLRHLSFQ</sequence>
<dbReference type="PROSITE" id="PS00518">
    <property type="entry name" value="ZF_RING_1"/>
    <property type="match status" value="1"/>
</dbReference>
<dbReference type="CDD" id="cd00063">
    <property type="entry name" value="FN3"/>
    <property type="match status" value="1"/>
</dbReference>
<keyword evidence="5" id="KW-0862">Zinc</keyword>
<feature type="coiled-coil region" evidence="7">
    <location>
        <begin position="217"/>
        <end position="251"/>
    </location>
</feature>
<comment type="subcellular location">
    <subcellularLocation>
        <location evidence="1">Cytoplasm</location>
    </subcellularLocation>
</comment>
<evidence type="ECO:0000256" key="2">
    <source>
        <dbReference type="ARBA" id="ARBA00022490"/>
    </source>
</evidence>
<keyword evidence="7" id="KW-0175">Coiled coil</keyword>
<dbReference type="SMART" id="SM00184">
    <property type="entry name" value="RING"/>
    <property type="match status" value="2"/>
</dbReference>
<dbReference type="SUPFAM" id="SSF57845">
    <property type="entry name" value="B-box zinc-binding domain"/>
    <property type="match status" value="1"/>
</dbReference>
<dbReference type="SUPFAM" id="SSF49265">
    <property type="entry name" value="Fibronectin type III"/>
    <property type="match status" value="1"/>
</dbReference>
<dbReference type="AlphaFoldDB" id="A0A8J9YPI7"/>
<evidence type="ECO:0000313" key="12">
    <source>
        <dbReference type="EMBL" id="CAH1227373.1"/>
    </source>
</evidence>
<dbReference type="SMART" id="SM00336">
    <property type="entry name" value="BBOX"/>
    <property type="match status" value="2"/>
</dbReference>
<keyword evidence="13" id="KW-1185">Reference proteome</keyword>
<dbReference type="InterPro" id="IPR003961">
    <property type="entry name" value="FN3_dom"/>
</dbReference>
<keyword evidence="3" id="KW-0479">Metal-binding</keyword>
<dbReference type="InterPro" id="IPR000315">
    <property type="entry name" value="Znf_B-box"/>
</dbReference>
<dbReference type="CDD" id="cd19801">
    <property type="entry name" value="Bbox1_MID"/>
    <property type="match status" value="1"/>
</dbReference>
<dbReference type="Gene3D" id="3.30.40.10">
    <property type="entry name" value="Zinc/RING finger domain, C3HC4 (zinc finger)"/>
    <property type="match status" value="1"/>
</dbReference>
<dbReference type="InterPro" id="IPR013783">
    <property type="entry name" value="Ig-like_fold"/>
</dbReference>
<feature type="domain" description="B box-type" evidence="10">
    <location>
        <begin position="167"/>
        <end position="209"/>
    </location>
</feature>
<dbReference type="Pfam" id="PF13445">
    <property type="entry name" value="zf-RING_UBOX"/>
    <property type="match status" value="1"/>
</dbReference>
<dbReference type="InterPro" id="IPR027370">
    <property type="entry name" value="Znf-RING_euk"/>
</dbReference>
<dbReference type="GO" id="GO:0005737">
    <property type="term" value="C:cytoplasm"/>
    <property type="evidence" value="ECO:0007669"/>
    <property type="project" value="UniProtKB-SubCell"/>
</dbReference>
<keyword evidence="2" id="KW-0963">Cytoplasm</keyword>
<protein>
    <submittedName>
        <fullName evidence="12">MID1 protein</fullName>
    </submittedName>
</protein>
<dbReference type="PROSITE" id="PS50119">
    <property type="entry name" value="ZF_BBOX"/>
    <property type="match status" value="1"/>
</dbReference>
<dbReference type="Pfam" id="PF22586">
    <property type="entry name" value="ANCHR-like_BBOX"/>
    <property type="match status" value="1"/>
</dbReference>
<feature type="compositionally biased region" description="Polar residues" evidence="8">
    <location>
        <begin position="495"/>
        <end position="509"/>
    </location>
</feature>